<feature type="region of interest" description="Disordered" evidence="1">
    <location>
        <begin position="207"/>
        <end position="235"/>
    </location>
</feature>
<name>A0AAD6NKJ0_DREDA</name>
<evidence type="ECO:0000313" key="3">
    <source>
        <dbReference type="Proteomes" id="UP001221413"/>
    </source>
</evidence>
<comment type="caution">
    <text evidence="2">The sequence shown here is derived from an EMBL/GenBank/DDBJ whole genome shotgun (WGS) entry which is preliminary data.</text>
</comment>
<accession>A0AAD6NKJ0</accession>
<evidence type="ECO:0000313" key="2">
    <source>
        <dbReference type="EMBL" id="KAJ6260153.1"/>
    </source>
</evidence>
<evidence type="ECO:0000256" key="1">
    <source>
        <dbReference type="SAM" id="MobiDB-lite"/>
    </source>
</evidence>
<reference evidence="2" key="1">
    <citation type="submission" date="2023-01" db="EMBL/GenBank/DDBJ databases">
        <title>The chitinases involved in constricting ring structure development in the nematode-trapping fungus Drechslerella dactyloides.</title>
        <authorList>
            <person name="Wang R."/>
            <person name="Zhang L."/>
            <person name="Tang P."/>
            <person name="Li S."/>
            <person name="Liang L."/>
        </authorList>
    </citation>
    <scope>NUCLEOTIDE SEQUENCE</scope>
    <source>
        <strain evidence="2">YMF1.00031</strain>
    </source>
</reference>
<keyword evidence="3" id="KW-1185">Reference proteome</keyword>
<dbReference type="EMBL" id="JAQGDS010000005">
    <property type="protein sequence ID" value="KAJ6260153.1"/>
    <property type="molecule type" value="Genomic_DNA"/>
</dbReference>
<proteinExistence type="predicted"/>
<dbReference type="Proteomes" id="UP001221413">
    <property type="component" value="Unassembled WGS sequence"/>
</dbReference>
<organism evidence="2 3">
    <name type="scientific">Drechslerella dactyloides</name>
    <name type="common">Nematode-trapping fungus</name>
    <name type="synonym">Arthrobotrys dactyloides</name>
    <dbReference type="NCBI Taxonomy" id="74499"/>
    <lineage>
        <taxon>Eukaryota</taxon>
        <taxon>Fungi</taxon>
        <taxon>Dikarya</taxon>
        <taxon>Ascomycota</taxon>
        <taxon>Pezizomycotina</taxon>
        <taxon>Orbiliomycetes</taxon>
        <taxon>Orbiliales</taxon>
        <taxon>Orbiliaceae</taxon>
        <taxon>Drechslerella</taxon>
    </lineage>
</organism>
<protein>
    <submittedName>
        <fullName evidence="2">Uncharacterized protein</fullName>
    </submittedName>
</protein>
<sequence length="261" mass="30893">MSFKNRRHWFPINPYLFLTPSAKTLRKVTISAKCLYGRERSTGGPVFDQVRELHVTFSEFFLSYVFEAVHSWFPNVQDLTIDAVRDQYFLGITVFRYIPVLTELRRARLPWLKEYETFSRKMDIARLEQAIRLRPPGTLAKLQEVEWTGLRRIDTSDGHSTTCRFTKRDNDPWKWTTYEEADEEITPIPVLAIKAEEKATVSDVRLETTQQEDLDDSGPQLGEPGNGCYEGQPTKNRRKKWKWKWKWPRRLDIFKWRLVAC</sequence>
<dbReference type="AlphaFoldDB" id="A0AAD6NKJ0"/>
<gene>
    <name evidence="2" type="ORF">Dda_4376</name>
</gene>